<dbReference type="GO" id="GO:0043161">
    <property type="term" value="P:proteasome-mediated ubiquitin-dependent protein catabolic process"/>
    <property type="evidence" value="ECO:0007669"/>
    <property type="project" value="TreeGrafter"/>
</dbReference>
<comment type="caution">
    <text evidence="2">The sequence shown here is derived from an EMBL/GenBank/DDBJ whole genome shotgun (WGS) entry which is preliminary data.</text>
</comment>
<feature type="domain" description="Ubiquitin-like" evidence="1">
    <location>
        <begin position="1"/>
        <end position="71"/>
    </location>
</feature>
<dbReference type="CDD" id="cd17039">
    <property type="entry name" value="Ubl_ubiquitin_like"/>
    <property type="match status" value="1"/>
</dbReference>
<keyword evidence="3" id="KW-1185">Reference proteome</keyword>
<organism evidence="2 3">
    <name type="scientific">Ficus carica</name>
    <name type="common">Common fig</name>
    <dbReference type="NCBI Taxonomy" id="3494"/>
    <lineage>
        <taxon>Eukaryota</taxon>
        <taxon>Viridiplantae</taxon>
        <taxon>Streptophyta</taxon>
        <taxon>Embryophyta</taxon>
        <taxon>Tracheophyta</taxon>
        <taxon>Spermatophyta</taxon>
        <taxon>Magnoliopsida</taxon>
        <taxon>eudicotyledons</taxon>
        <taxon>Gunneridae</taxon>
        <taxon>Pentapetalae</taxon>
        <taxon>rosids</taxon>
        <taxon>fabids</taxon>
        <taxon>Rosales</taxon>
        <taxon>Moraceae</taxon>
        <taxon>Ficeae</taxon>
        <taxon>Ficus</taxon>
    </lineage>
</organism>
<dbReference type="InterPro" id="IPR029071">
    <property type="entry name" value="Ubiquitin-like_domsf"/>
</dbReference>
<proteinExistence type="predicted"/>
<sequence length="258" mass="29487">MDVIFEPENGAPFTMVVDFYDTIKEIKLKIQHYYAIPAAEQIFTLNGRVLPDDGDTDSCEIYQNSRIAITIADKKVALRVKIPTPTPHITSIEMPEHHTVRNLKDKILESEPSLRSVTRAVLVLQCKGRELHEDRRLGECDVSGEDAVVEVSLRWRGANTLKVTLRSKCGTRRIPVWVNASDNVEALRRLLRRLSEEFGFPLQQEYFFIHVQDVMDDDKSFRWHGVSQDDIIDVFPGSVTYGSTSGKVKRIVFNKKNN</sequence>
<dbReference type="PANTHER" id="PTHR10621:SF38">
    <property type="entry name" value="UBIQUITIN DOMAIN-CONTAINING PROTEIN 7SL RNA1-RELATED"/>
    <property type="match status" value="1"/>
</dbReference>
<dbReference type="GO" id="GO:0005654">
    <property type="term" value="C:nucleoplasm"/>
    <property type="evidence" value="ECO:0007669"/>
    <property type="project" value="TreeGrafter"/>
</dbReference>
<feature type="domain" description="Ubiquitin-like" evidence="1">
    <location>
        <begin position="161"/>
        <end position="234"/>
    </location>
</feature>
<dbReference type="GO" id="GO:0043130">
    <property type="term" value="F:ubiquitin binding"/>
    <property type="evidence" value="ECO:0007669"/>
    <property type="project" value="TreeGrafter"/>
</dbReference>
<dbReference type="InterPro" id="IPR000626">
    <property type="entry name" value="Ubiquitin-like_dom"/>
</dbReference>
<dbReference type="SUPFAM" id="SSF54236">
    <property type="entry name" value="Ubiquitin-like"/>
    <property type="match status" value="3"/>
</dbReference>
<evidence type="ECO:0000313" key="3">
    <source>
        <dbReference type="Proteomes" id="UP001187192"/>
    </source>
</evidence>
<feature type="domain" description="Ubiquitin-like" evidence="1">
    <location>
        <begin position="76"/>
        <end position="157"/>
    </location>
</feature>
<dbReference type="Gramene" id="FCD_00009726-RA">
    <property type="protein sequence ID" value="FCD_00009726-RA:cds"/>
    <property type="gene ID" value="FCD_00009726"/>
</dbReference>
<gene>
    <name evidence="2" type="ORF">TIFTF001_013526</name>
</gene>
<dbReference type="Pfam" id="PF00240">
    <property type="entry name" value="ubiquitin"/>
    <property type="match status" value="2"/>
</dbReference>
<dbReference type="PANTHER" id="PTHR10621">
    <property type="entry name" value="UV EXCISION REPAIR PROTEIN RAD23"/>
    <property type="match status" value="1"/>
</dbReference>
<dbReference type="GO" id="GO:0070628">
    <property type="term" value="F:proteasome binding"/>
    <property type="evidence" value="ECO:0007669"/>
    <property type="project" value="TreeGrafter"/>
</dbReference>
<dbReference type="EMBL" id="BTGU01000018">
    <property type="protein sequence ID" value="GMN44334.1"/>
    <property type="molecule type" value="Genomic_DNA"/>
</dbReference>
<dbReference type="PROSITE" id="PS50053">
    <property type="entry name" value="UBIQUITIN_2"/>
    <property type="match status" value="3"/>
</dbReference>
<evidence type="ECO:0000259" key="1">
    <source>
        <dbReference type="PROSITE" id="PS50053"/>
    </source>
</evidence>
<dbReference type="AlphaFoldDB" id="A0AA88DIA1"/>
<dbReference type="Gene3D" id="3.10.20.90">
    <property type="entry name" value="Phosphatidylinositol 3-kinase Catalytic Subunit, Chain A, domain 1"/>
    <property type="match status" value="2"/>
</dbReference>
<dbReference type="GO" id="GO:0031593">
    <property type="term" value="F:polyubiquitin modification-dependent protein binding"/>
    <property type="evidence" value="ECO:0007669"/>
    <property type="project" value="TreeGrafter"/>
</dbReference>
<dbReference type="GO" id="GO:0005829">
    <property type="term" value="C:cytosol"/>
    <property type="evidence" value="ECO:0007669"/>
    <property type="project" value="TreeGrafter"/>
</dbReference>
<evidence type="ECO:0000313" key="2">
    <source>
        <dbReference type="EMBL" id="GMN44334.1"/>
    </source>
</evidence>
<accession>A0AA88DIA1</accession>
<reference evidence="2" key="1">
    <citation type="submission" date="2023-07" db="EMBL/GenBank/DDBJ databases">
        <title>draft genome sequence of fig (Ficus carica).</title>
        <authorList>
            <person name="Takahashi T."/>
            <person name="Nishimura K."/>
        </authorList>
    </citation>
    <scope>NUCLEOTIDE SEQUENCE</scope>
</reference>
<protein>
    <recommendedName>
        <fullName evidence="1">Ubiquitin-like domain-containing protein</fullName>
    </recommendedName>
</protein>
<dbReference type="SMART" id="SM00213">
    <property type="entry name" value="UBQ"/>
    <property type="match status" value="2"/>
</dbReference>
<name>A0AA88DIA1_FICCA</name>
<dbReference type="Proteomes" id="UP001187192">
    <property type="component" value="Unassembled WGS sequence"/>
</dbReference>